<name>A0ABS8PAL7_9PSEU</name>
<keyword evidence="2" id="KW-1133">Transmembrane helix</keyword>
<organism evidence="3 4">
    <name type="scientific">Actinomycetospora endophytica</name>
    <dbReference type="NCBI Taxonomy" id="2291215"/>
    <lineage>
        <taxon>Bacteria</taxon>
        <taxon>Bacillati</taxon>
        <taxon>Actinomycetota</taxon>
        <taxon>Actinomycetes</taxon>
        <taxon>Pseudonocardiales</taxon>
        <taxon>Pseudonocardiaceae</taxon>
        <taxon>Actinomycetospora</taxon>
    </lineage>
</organism>
<dbReference type="EMBL" id="JAJNDB010000004">
    <property type="protein sequence ID" value="MCD2195310.1"/>
    <property type="molecule type" value="Genomic_DNA"/>
</dbReference>
<evidence type="ECO:0000256" key="1">
    <source>
        <dbReference type="SAM" id="MobiDB-lite"/>
    </source>
</evidence>
<feature type="compositionally biased region" description="Low complexity" evidence="1">
    <location>
        <begin position="68"/>
        <end position="77"/>
    </location>
</feature>
<sequence>MRPIETILIYVVIPIVVLLLLFALTAVRKPGGKAARYRVGDDWPHEPLWWIGNPKGTGLPEPTVDAVGRPTTRTARGGARGTW</sequence>
<reference evidence="3 4" key="1">
    <citation type="submission" date="2021-11" db="EMBL/GenBank/DDBJ databases">
        <title>Draft genome sequence of Actinomycetospora sp. SF1 isolated from the rhizosphere soil.</title>
        <authorList>
            <person name="Duangmal K."/>
            <person name="Chantavorakit T."/>
        </authorList>
    </citation>
    <scope>NUCLEOTIDE SEQUENCE [LARGE SCALE GENOMIC DNA]</scope>
    <source>
        <strain evidence="3 4">TBRC 5722</strain>
    </source>
</reference>
<accession>A0ABS8PAL7</accession>
<dbReference type="Proteomes" id="UP001199469">
    <property type="component" value="Unassembled WGS sequence"/>
</dbReference>
<feature type="transmembrane region" description="Helical" evidence="2">
    <location>
        <begin position="6"/>
        <end position="27"/>
    </location>
</feature>
<evidence type="ECO:0008006" key="5">
    <source>
        <dbReference type="Google" id="ProtNLM"/>
    </source>
</evidence>
<evidence type="ECO:0000313" key="4">
    <source>
        <dbReference type="Proteomes" id="UP001199469"/>
    </source>
</evidence>
<gene>
    <name evidence="3" type="ORF">LQ327_18235</name>
</gene>
<evidence type="ECO:0000256" key="2">
    <source>
        <dbReference type="SAM" id="Phobius"/>
    </source>
</evidence>
<keyword evidence="4" id="KW-1185">Reference proteome</keyword>
<keyword evidence="2" id="KW-0472">Membrane</keyword>
<protein>
    <recommendedName>
        <fullName evidence="5">DUF2510 domain-containing protein</fullName>
    </recommendedName>
</protein>
<evidence type="ECO:0000313" key="3">
    <source>
        <dbReference type="EMBL" id="MCD2195310.1"/>
    </source>
</evidence>
<feature type="region of interest" description="Disordered" evidence="1">
    <location>
        <begin position="54"/>
        <end position="83"/>
    </location>
</feature>
<proteinExistence type="predicted"/>
<comment type="caution">
    <text evidence="3">The sequence shown here is derived from an EMBL/GenBank/DDBJ whole genome shotgun (WGS) entry which is preliminary data.</text>
</comment>
<keyword evidence="2" id="KW-0812">Transmembrane</keyword>
<dbReference type="RefSeq" id="WP_230736306.1">
    <property type="nucleotide sequence ID" value="NZ_JAJNDB010000004.1"/>
</dbReference>